<accession>A0A0A7G0J7</accession>
<keyword evidence="4" id="KW-1185">Reference proteome</keyword>
<dbReference type="RefSeq" id="WP_040113542.1">
    <property type="nucleotide sequence ID" value="NZ_CP006906.1"/>
</dbReference>
<reference evidence="3 4" key="1">
    <citation type="journal article" date="2015" name="Infect. Genet. Evol.">
        <title>Genomic sequences of six botulinum neurotoxin-producing strains representing three clostridial species illustrate the mobility and diversity of botulinum neurotoxin genes.</title>
        <authorList>
            <person name="Smith T.J."/>
            <person name="Hill K.K."/>
            <person name="Xie G."/>
            <person name="Foley B.T."/>
            <person name="Williamson C.H."/>
            <person name="Foster J.T."/>
            <person name="Johnson S.L."/>
            <person name="Chertkov O."/>
            <person name="Teshima H."/>
            <person name="Gibbons H.S."/>
            <person name="Johnsky L.A."/>
            <person name="Karavis M.A."/>
            <person name="Smith L.A."/>
        </authorList>
    </citation>
    <scope>NUCLEOTIDE SEQUENCE [LARGE SCALE GENOMIC DNA]</scope>
    <source>
        <strain evidence="3">Sullivan</strain>
        <plasmid evidence="4">Plasmid pCBJ</plasmid>
    </source>
</reference>
<protein>
    <submittedName>
        <fullName evidence="3">Bacterial Ig-like domain protein</fullName>
    </submittedName>
</protein>
<feature type="domain" description="SbsA Ig-like" evidence="2">
    <location>
        <begin position="8"/>
        <end position="115"/>
    </location>
</feature>
<geneLocation type="plasmid" evidence="3 4">
    <name>pCBJ</name>
</geneLocation>
<keyword evidence="1" id="KW-0732">Signal</keyword>
<gene>
    <name evidence="3" type="ORF">U729_3073</name>
</gene>
<dbReference type="AlphaFoldDB" id="A0A0A7G0J7"/>
<dbReference type="HOGENOM" id="CLU_543702_0_0_9"/>
<sequence>MVNTVETVGIVVNSIYPLKKSTDVPIDTIIELEFNTDLKIGSLFDSVKLYKSLDEDFKHFEELKGEITYSSRVIKFKPSENLESNTLYKVSIEEGILKDINNNTMLVPFTSSFKTARNENISYININYPKNNSILNKLEYINISSDKFSRYDVQISSKNDFTSIVFEKSYIPQDGDYDSITIMLDDLKLEERNYYIRVVDKENNICSNQIQIGISDVKEFDEFEETDSFFDDIALVKTFPSNGAINVSRKINHVYIIVTGNVKKEDINDFNIEYVSLSDEDSNDYLEINLDNLILEYNKENDTTSIFYKLNTGNSESVTRKNSNSFNYGQVETIEENMIYKITANIKNIDISYQFVSYVNPKYCTVNQIRLEAGEFLASISDIDIIKKIHEYSLEGLELYEDQVESDVPTRALKRWVKYSVLIDLCNKAYIEIAGNNGSQSKSIGDINISISRRIPYLSEILKLFKQELQDALDSMDDDSMFATAPRAGSTTYPLDSRVGF</sequence>
<dbReference type="InterPro" id="IPR032812">
    <property type="entry name" value="SbsA_Ig"/>
</dbReference>
<evidence type="ECO:0000313" key="3">
    <source>
        <dbReference type="EMBL" id="AIY85394.1"/>
    </source>
</evidence>
<keyword evidence="3" id="KW-0614">Plasmid</keyword>
<dbReference type="KEGG" id="cbv:U729_3073"/>
<dbReference type="Pfam" id="PF13205">
    <property type="entry name" value="Big_5"/>
    <property type="match status" value="1"/>
</dbReference>
<dbReference type="Proteomes" id="UP000030635">
    <property type="component" value="Plasmid pCBJ"/>
</dbReference>
<dbReference type="EMBL" id="CP006906">
    <property type="protein sequence ID" value="AIY85394.1"/>
    <property type="molecule type" value="Genomic_DNA"/>
</dbReference>
<organism evidence="3 4">
    <name type="scientific">Clostridium baratii str. Sullivan</name>
    <dbReference type="NCBI Taxonomy" id="1415775"/>
    <lineage>
        <taxon>Bacteria</taxon>
        <taxon>Bacillati</taxon>
        <taxon>Bacillota</taxon>
        <taxon>Clostridia</taxon>
        <taxon>Eubacteriales</taxon>
        <taxon>Clostridiaceae</taxon>
        <taxon>Clostridium</taxon>
    </lineage>
</organism>
<evidence type="ECO:0000259" key="2">
    <source>
        <dbReference type="Pfam" id="PF13205"/>
    </source>
</evidence>
<evidence type="ECO:0000256" key="1">
    <source>
        <dbReference type="ARBA" id="ARBA00022729"/>
    </source>
</evidence>
<evidence type="ECO:0000313" key="4">
    <source>
        <dbReference type="Proteomes" id="UP000030635"/>
    </source>
</evidence>
<proteinExistence type="predicted"/>
<name>A0A0A7G0J7_9CLOT</name>